<dbReference type="InterPro" id="IPR023801">
    <property type="entry name" value="His_deacetylse_dom"/>
</dbReference>
<evidence type="ECO:0000259" key="6">
    <source>
        <dbReference type="Pfam" id="PF00850"/>
    </source>
</evidence>
<dbReference type="STRING" id="580166.AUP43_16810"/>
<evidence type="ECO:0000256" key="4">
    <source>
        <dbReference type="ARBA" id="ARBA00022801"/>
    </source>
</evidence>
<keyword evidence="3" id="KW-0479">Metal-binding</keyword>
<dbReference type="PRINTS" id="PR01270">
    <property type="entry name" value="HDASUPER"/>
</dbReference>
<dbReference type="Pfam" id="PF00850">
    <property type="entry name" value="Hist_deacetyl"/>
    <property type="match status" value="1"/>
</dbReference>
<protein>
    <submittedName>
        <fullName evidence="7">Acetylpolyamine aminohydrolase</fullName>
    </submittedName>
</protein>
<sequence length="347" mass="36638">MSIPVFYSKCQERHDPRTFIFRGQVTQSPEQAARAGVFLKAAEAAGHDVREPSDRGEGPIRAIHDDGYVDFLKTAHADWSALPGASAEITPNVHPSRHMADTRGIGAKASIVSRVGYYTTDTACPIGAGTWEGVYWSAQTALAAAAHVEGGARAAYALCRPPGHHAYHDLSGGFCFLNNSAIAAEALLAKFGRVAILDVDVHHGNGTQGIFYGRDDVLTVSLHGDPTSFYPWYTGFEDERGEGVGTGCNLNFPLPQGTGDDAYLTALEPALAAVRAFQPGAVVVALGLDASEADPLRFFHITTPGFGRIGAAIAALALPTVLVQEGGYPSDILGENLASFLAGFEGR</sequence>
<dbReference type="GO" id="GO:0016787">
    <property type="term" value="F:hydrolase activity"/>
    <property type="evidence" value="ECO:0007669"/>
    <property type="project" value="UniProtKB-KW"/>
</dbReference>
<dbReference type="GO" id="GO:0046872">
    <property type="term" value="F:metal ion binding"/>
    <property type="evidence" value="ECO:0007669"/>
    <property type="project" value="UniProtKB-KW"/>
</dbReference>
<keyword evidence="8" id="KW-1185">Reference proteome</keyword>
<dbReference type="PANTHER" id="PTHR10625:SF17">
    <property type="entry name" value="HISTONE DEACETYLASE 8"/>
    <property type="match status" value="1"/>
</dbReference>
<dbReference type="EMBL" id="LPXN01000036">
    <property type="protein sequence ID" value="KZD12289.1"/>
    <property type="molecule type" value="Genomic_DNA"/>
</dbReference>
<proteinExistence type="inferred from homology"/>
<evidence type="ECO:0000256" key="3">
    <source>
        <dbReference type="ARBA" id="ARBA00022723"/>
    </source>
</evidence>
<accession>A0A154WFL2</accession>
<name>A0A154WFL2_9PROT</name>
<keyword evidence="5" id="KW-0862">Zinc</keyword>
<dbReference type="InterPro" id="IPR000286">
    <property type="entry name" value="HDACs"/>
</dbReference>
<dbReference type="AlphaFoldDB" id="A0A154WFL2"/>
<dbReference type="InterPro" id="IPR023696">
    <property type="entry name" value="Ureohydrolase_dom_sf"/>
</dbReference>
<dbReference type="GO" id="GO:0040029">
    <property type="term" value="P:epigenetic regulation of gene expression"/>
    <property type="evidence" value="ECO:0007669"/>
    <property type="project" value="TreeGrafter"/>
</dbReference>
<dbReference type="Gene3D" id="3.40.800.20">
    <property type="entry name" value="Histone deacetylase domain"/>
    <property type="match status" value="1"/>
</dbReference>
<evidence type="ECO:0000256" key="1">
    <source>
        <dbReference type="ARBA" id="ARBA00001947"/>
    </source>
</evidence>
<feature type="domain" description="Histone deacetylase" evidence="6">
    <location>
        <begin position="29"/>
        <end position="342"/>
    </location>
</feature>
<dbReference type="Proteomes" id="UP000076400">
    <property type="component" value="Unassembled WGS sequence"/>
</dbReference>
<evidence type="ECO:0000313" key="7">
    <source>
        <dbReference type="EMBL" id="KZD12289.1"/>
    </source>
</evidence>
<dbReference type="InterPro" id="IPR037138">
    <property type="entry name" value="His_deacetylse_dom_sf"/>
</dbReference>
<dbReference type="PANTHER" id="PTHR10625">
    <property type="entry name" value="HISTONE DEACETYLASE HDAC1-RELATED"/>
    <property type="match status" value="1"/>
</dbReference>
<dbReference type="GO" id="GO:0004407">
    <property type="term" value="F:histone deacetylase activity"/>
    <property type="evidence" value="ECO:0007669"/>
    <property type="project" value="TreeGrafter"/>
</dbReference>
<organism evidence="7 8">
    <name type="scientific">Oceanibaculum pacificum</name>
    <dbReference type="NCBI Taxonomy" id="580166"/>
    <lineage>
        <taxon>Bacteria</taxon>
        <taxon>Pseudomonadati</taxon>
        <taxon>Pseudomonadota</taxon>
        <taxon>Alphaproteobacteria</taxon>
        <taxon>Rhodospirillales</taxon>
        <taxon>Oceanibaculaceae</taxon>
        <taxon>Oceanibaculum</taxon>
    </lineage>
</organism>
<reference evidence="7 8" key="1">
    <citation type="submission" date="2015-12" db="EMBL/GenBank/DDBJ databases">
        <title>Genome sequence of Oceanibaculum pacificum MCCC 1A02656.</title>
        <authorList>
            <person name="Lu L."/>
            <person name="Lai Q."/>
            <person name="Shao Z."/>
            <person name="Qian P."/>
        </authorList>
    </citation>
    <scope>NUCLEOTIDE SEQUENCE [LARGE SCALE GENOMIC DNA]</scope>
    <source>
        <strain evidence="7 8">MCCC 1A02656</strain>
    </source>
</reference>
<dbReference type="OrthoDB" id="9808367at2"/>
<comment type="similarity">
    <text evidence="2">Belongs to the histone deacetylase family.</text>
</comment>
<comment type="caution">
    <text evidence="7">The sequence shown here is derived from an EMBL/GenBank/DDBJ whole genome shotgun (WGS) entry which is preliminary data.</text>
</comment>
<keyword evidence="4 7" id="KW-0378">Hydrolase</keyword>
<comment type="cofactor">
    <cofactor evidence="1">
        <name>Zn(2+)</name>
        <dbReference type="ChEBI" id="CHEBI:29105"/>
    </cofactor>
</comment>
<dbReference type="CDD" id="cd10001">
    <property type="entry name" value="HDAC_classII_APAH"/>
    <property type="match status" value="1"/>
</dbReference>
<gene>
    <name evidence="7" type="ORF">AUP43_16810</name>
</gene>
<evidence type="ECO:0000256" key="2">
    <source>
        <dbReference type="ARBA" id="ARBA00005947"/>
    </source>
</evidence>
<dbReference type="SUPFAM" id="SSF52768">
    <property type="entry name" value="Arginase/deacetylase"/>
    <property type="match status" value="1"/>
</dbReference>
<evidence type="ECO:0000256" key="5">
    <source>
        <dbReference type="ARBA" id="ARBA00022833"/>
    </source>
</evidence>
<evidence type="ECO:0000313" key="8">
    <source>
        <dbReference type="Proteomes" id="UP000076400"/>
    </source>
</evidence>
<dbReference type="RefSeq" id="WP_067552748.1">
    <property type="nucleotide sequence ID" value="NZ_LPXN01000036.1"/>
</dbReference>